<accession>A0A919KJK2</accession>
<protein>
    <submittedName>
        <fullName evidence="1">Uncharacterized protein</fullName>
    </submittedName>
</protein>
<dbReference type="GeneID" id="95350770"/>
<evidence type="ECO:0000313" key="2">
    <source>
        <dbReference type="Proteomes" id="UP000617734"/>
    </source>
</evidence>
<reference evidence="1" key="2">
    <citation type="submission" date="2020-09" db="EMBL/GenBank/DDBJ databases">
        <authorList>
            <person name="Sun Q."/>
            <person name="Ohkuma M."/>
        </authorList>
    </citation>
    <scope>NUCLEOTIDE SEQUENCE</scope>
    <source>
        <strain evidence="1">JCM 4646</strain>
    </source>
</reference>
<name>A0A919KJK2_9ACTN</name>
<keyword evidence="2" id="KW-1185">Reference proteome</keyword>
<sequence>MPDVVGPGEEGERPVEPSWPAWLPELEEWLSVADADDGQPGEDPGVLELIGGPLDGAFVDAASLCAEERAQGLALTCPGCGYSGGRSLYDPIPGRPGALRWSGDIP</sequence>
<proteinExistence type="predicted"/>
<dbReference type="EMBL" id="BNBO01000001">
    <property type="protein sequence ID" value="GHH59261.1"/>
    <property type="molecule type" value="Genomic_DNA"/>
</dbReference>
<reference evidence="1" key="1">
    <citation type="journal article" date="2014" name="Int. J. Syst. Evol. Microbiol.">
        <title>Complete genome sequence of Corynebacterium casei LMG S-19264T (=DSM 44701T), isolated from a smear-ripened cheese.</title>
        <authorList>
            <consortium name="US DOE Joint Genome Institute (JGI-PGF)"/>
            <person name="Walter F."/>
            <person name="Albersmeier A."/>
            <person name="Kalinowski J."/>
            <person name="Ruckert C."/>
        </authorList>
    </citation>
    <scope>NUCLEOTIDE SEQUENCE</scope>
    <source>
        <strain evidence="1">JCM 4646</strain>
    </source>
</reference>
<dbReference type="RefSeq" id="WP_190208805.1">
    <property type="nucleotide sequence ID" value="NZ_BNBO01000001.1"/>
</dbReference>
<dbReference type="Proteomes" id="UP000617734">
    <property type="component" value="Unassembled WGS sequence"/>
</dbReference>
<dbReference type="AlphaFoldDB" id="A0A919KJK2"/>
<gene>
    <name evidence="1" type="ORF">GCM10018781_02160</name>
</gene>
<organism evidence="1 2">
    <name type="scientific">Kitasatospora indigofera</name>
    <dbReference type="NCBI Taxonomy" id="67307"/>
    <lineage>
        <taxon>Bacteria</taxon>
        <taxon>Bacillati</taxon>
        <taxon>Actinomycetota</taxon>
        <taxon>Actinomycetes</taxon>
        <taxon>Kitasatosporales</taxon>
        <taxon>Streptomycetaceae</taxon>
        <taxon>Kitasatospora</taxon>
    </lineage>
</organism>
<evidence type="ECO:0000313" key="1">
    <source>
        <dbReference type="EMBL" id="GHH59261.1"/>
    </source>
</evidence>
<comment type="caution">
    <text evidence="1">The sequence shown here is derived from an EMBL/GenBank/DDBJ whole genome shotgun (WGS) entry which is preliminary data.</text>
</comment>